<name>A0A183KZ27_9TREM</name>
<gene>
    <name evidence="1" type="ORF">SCUD_LOCUS20324</name>
</gene>
<sequence length="43" mass="4765">MLEAEKYEQSSSPSSVSDLIDSENCGIDAIQVCVYLESHINLF</sequence>
<reference evidence="3" key="1">
    <citation type="submission" date="2016-06" db="UniProtKB">
        <authorList>
            <consortium name="WormBaseParasite"/>
        </authorList>
    </citation>
    <scope>IDENTIFICATION</scope>
</reference>
<organism evidence="3">
    <name type="scientific">Schistosoma curassoni</name>
    <dbReference type="NCBI Taxonomy" id="6186"/>
    <lineage>
        <taxon>Eukaryota</taxon>
        <taxon>Metazoa</taxon>
        <taxon>Spiralia</taxon>
        <taxon>Lophotrochozoa</taxon>
        <taxon>Platyhelminthes</taxon>
        <taxon>Trematoda</taxon>
        <taxon>Digenea</taxon>
        <taxon>Strigeidida</taxon>
        <taxon>Schistosomatoidea</taxon>
        <taxon>Schistosomatidae</taxon>
        <taxon>Schistosoma</taxon>
    </lineage>
</organism>
<dbReference type="WBParaSite" id="SCUD_0002032701-mRNA-1">
    <property type="protein sequence ID" value="SCUD_0002032701-mRNA-1"/>
    <property type="gene ID" value="SCUD_0002032701"/>
</dbReference>
<reference evidence="1 2" key="2">
    <citation type="submission" date="2018-11" db="EMBL/GenBank/DDBJ databases">
        <authorList>
            <consortium name="Pathogen Informatics"/>
        </authorList>
    </citation>
    <scope>NUCLEOTIDE SEQUENCE [LARGE SCALE GENOMIC DNA]</scope>
    <source>
        <strain evidence="1">Dakar</strain>
        <strain evidence="2">Dakar, Senegal</strain>
    </source>
</reference>
<accession>A0A183KZ27</accession>
<dbReference type="EMBL" id="UZAK01044058">
    <property type="protein sequence ID" value="VDP71835.1"/>
    <property type="molecule type" value="Genomic_DNA"/>
</dbReference>
<proteinExistence type="predicted"/>
<protein>
    <submittedName>
        <fullName evidence="1 3">Uncharacterized protein</fullName>
    </submittedName>
</protein>
<dbReference type="Proteomes" id="UP000279833">
    <property type="component" value="Unassembled WGS sequence"/>
</dbReference>
<evidence type="ECO:0000313" key="1">
    <source>
        <dbReference type="EMBL" id="VDP71835.1"/>
    </source>
</evidence>
<keyword evidence="2" id="KW-1185">Reference proteome</keyword>
<evidence type="ECO:0000313" key="3">
    <source>
        <dbReference type="WBParaSite" id="SCUD_0002032701-mRNA-1"/>
    </source>
</evidence>
<evidence type="ECO:0000313" key="2">
    <source>
        <dbReference type="Proteomes" id="UP000279833"/>
    </source>
</evidence>
<dbReference type="AlphaFoldDB" id="A0A183KZ27"/>